<keyword evidence="3" id="KW-1133">Transmembrane helix</keyword>
<dbReference type="InterPro" id="IPR036366">
    <property type="entry name" value="PGBDSf"/>
</dbReference>
<organism evidence="5 6">
    <name type="scientific">Candidatus Omnitrophus magneticus</name>
    <dbReference type="NCBI Taxonomy" id="1609969"/>
    <lineage>
        <taxon>Bacteria</taxon>
        <taxon>Pseudomonadati</taxon>
        <taxon>Candidatus Omnitrophota</taxon>
        <taxon>Candidatus Omnitrophus</taxon>
    </lineage>
</organism>
<keyword evidence="3" id="KW-0812">Transmembrane</keyword>
<feature type="coiled-coil region" evidence="1">
    <location>
        <begin position="4174"/>
        <end position="4201"/>
    </location>
</feature>
<feature type="transmembrane region" description="Helical" evidence="3">
    <location>
        <begin position="56"/>
        <end position="73"/>
    </location>
</feature>
<dbReference type="GO" id="GO:0016787">
    <property type="term" value="F:hydrolase activity"/>
    <property type="evidence" value="ECO:0007669"/>
    <property type="project" value="UniProtKB-KW"/>
</dbReference>
<dbReference type="Pfam" id="PF01471">
    <property type="entry name" value="PG_binding_1"/>
    <property type="match status" value="1"/>
</dbReference>
<feature type="transmembrane region" description="Helical" evidence="3">
    <location>
        <begin position="896"/>
        <end position="916"/>
    </location>
</feature>
<protein>
    <submittedName>
        <fullName evidence="5">Membrane protein containing Peptidoglycan binding-like domain protein</fullName>
        <ecNumber evidence="5">3.-.-.-</ecNumber>
    </submittedName>
</protein>
<accession>A0A0F0CMY2</accession>
<keyword evidence="3" id="KW-0472">Membrane</keyword>
<evidence type="ECO:0000256" key="2">
    <source>
        <dbReference type="SAM" id="MobiDB-lite"/>
    </source>
</evidence>
<feature type="coiled-coil region" evidence="1">
    <location>
        <begin position="2425"/>
        <end position="2459"/>
    </location>
</feature>
<evidence type="ECO:0000313" key="6">
    <source>
        <dbReference type="Proteomes" id="UP000033428"/>
    </source>
</evidence>
<feature type="coiled-coil region" evidence="1">
    <location>
        <begin position="2054"/>
        <end position="2193"/>
    </location>
</feature>
<feature type="domain" description="Peptidoglycan binding-like" evidence="4">
    <location>
        <begin position="3370"/>
        <end position="3425"/>
    </location>
</feature>
<dbReference type="PANTHER" id="PTHR23159:SF31">
    <property type="entry name" value="CENTROSOME-ASSOCIATED PROTEIN CEP250 ISOFORM X1"/>
    <property type="match status" value="1"/>
</dbReference>
<proteinExistence type="predicted"/>
<dbReference type="Proteomes" id="UP000033428">
    <property type="component" value="Unassembled WGS sequence"/>
</dbReference>
<dbReference type="Gene3D" id="1.10.101.10">
    <property type="entry name" value="PGBD-like superfamily/PGBD"/>
    <property type="match status" value="1"/>
</dbReference>
<dbReference type="SUPFAM" id="SSF56954">
    <property type="entry name" value="Outer membrane efflux proteins (OEP)"/>
    <property type="match status" value="1"/>
</dbReference>
<dbReference type="InterPro" id="IPR002477">
    <property type="entry name" value="Peptidoglycan-bd-like"/>
</dbReference>
<feature type="region of interest" description="Disordered" evidence="2">
    <location>
        <begin position="2255"/>
        <end position="2275"/>
    </location>
</feature>
<feature type="coiled-coil region" evidence="1">
    <location>
        <begin position="1942"/>
        <end position="1976"/>
    </location>
</feature>
<dbReference type="SUPFAM" id="SSF47090">
    <property type="entry name" value="PGBD-like"/>
    <property type="match status" value="1"/>
</dbReference>
<dbReference type="EMBL" id="JYNY01000615">
    <property type="protein sequence ID" value="KJJ83359.1"/>
    <property type="molecule type" value="Genomic_DNA"/>
</dbReference>
<dbReference type="PANTHER" id="PTHR23159">
    <property type="entry name" value="CENTROSOMAL PROTEIN 2"/>
    <property type="match status" value="1"/>
</dbReference>
<feature type="coiled-coil region" evidence="1">
    <location>
        <begin position="1437"/>
        <end position="1677"/>
    </location>
</feature>
<feature type="coiled-coil region" evidence="1">
    <location>
        <begin position="2285"/>
        <end position="2389"/>
    </location>
</feature>
<reference evidence="5 6" key="1">
    <citation type="submission" date="2015-02" db="EMBL/GenBank/DDBJ databases">
        <title>Single-cell genomics of uncultivated deep-branching MTB reveals a conserved set of magnetosome genes.</title>
        <authorList>
            <person name="Kolinko S."/>
            <person name="Richter M."/>
            <person name="Glockner F.O."/>
            <person name="Brachmann A."/>
            <person name="Schuler D."/>
        </authorList>
    </citation>
    <scope>NUCLEOTIDE SEQUENCE [LARGE SCALE GENOMIC DNA]</scope>
    <source>
        <strain evidence="5">SKK-01</strain>
    </source>
</reference>
<keyword evidence="1" id="KW-0175">Coiled coil</keyword>
<feature type="coiled-coil region" evidence="1">
    <location>
        <begin position="1334"/>
        <end position="1410"/>
    </location>
</feature>
<sequence length="5641" mass="642803">MNFKFNIYLKNLTSNFNTNISLFFRNISVFISIHQTLPRTNLNHIPSINKIFKHKYFPFIRVISGVLAFVFLVQELGIAQDGKSVWAYSKPEGSTSQTGKVHNGIDVPYDLAHVREGMTGETGKELLVHIQDAHASLSAQYSIALVLDNLVKNYNLDFIALEGSTGAIDTSLLRTFPDRDIRKKTASFLMKEGRMSAGEFYAITTEKKEDISLYGIEDEKLYKENVENFRSVAENRAKELIYIDQFLTDLSRLGEKVWNSDLAKINETSRLHREGRIGFNEYWNKVLKVLVEKEGIDITGYIDLGKLMDSIKLEGEIDFSKANIERKELVEELSNKLDKKGVEEIVIKSVEYRDKKMSEGMYHSFLVKRGEELGLVAEKYTNLIKFTRYVSIYESVELVNLYRELEKLEKSLREKLYRNEDDKTLYEIMREVRLIKQLYRLELTSEESREIEGLYKNITGERYAKYIKETCAKYGVALSNGYDLGEIVKGIKSALEFYYNAEARDKVLFNNTLERMRKEGKKVGALITGGYHSEGLIELMKNKKLSYLVVSPKFEGGNDRPYVAILTNKKKVYERILEEGKYELAISAYFYDKDLNKIKMGLIHALGVAAYEGKNIEKIKEEWLRAYESKYNNELKTRENEIEGGVILPIDFKTFLDRVKVENIGGRGVVVGEEGENLDGTTGYRMVSLFKGENNYFELGTAAGRDRKIFKGRGKDEKTLVDALGELEKEVSDNTVLTSQIAAITEKIAAGIKEGSLKQENILDEIVKAALAKEDAVSRVAQAFIDKKHDGIFTGDVIREYLRDVLGITIIAGWQKIYNSEDRTVVLGFIKQVQEEIARIKEKQIVEKEVPAKKIEAPQAVKGEEVVPITASDTKVQQEAVSSKEEKFEKEEPRGWFALFTGVLISSISFGIQYFYGISEVSTSLILTGIGFISGILPYFLYKYGILRRALSVQQGKNILDGEELLLLLQKARSIAGPLYEIKIISNMEWNNENGLYGYTKDGIIYLKEQSARAPFRTLLTIIAHEISEINLGTMKKSWVRELRANIGEFRIVLNRTREEKASLKILSNLDVQISAKEVSLAPDFSSEWFNALRKLSSYYAEDETKNAGDRLYYQYLERIGNLLKYGMPVEMARTLNNIDFLGNIILNAKEYLMMDYYKDILEKLALFNNSGVPVNIEYLVYSKERLEARINYIKSNKIEDKFNIDRIIKAPVTMFELEKDVIQRELSILDLEAKVASFYKEIQEKQRSMLKSEWEYNAASDSFRTAQEVMQVATADKDEAEENLKDVKWKLGNFLTHIQDEKIKQENLQSEHEKETLALEGENRLRTNKELEITALKNSLELLNKLRDTLELEIVQQNELVVKKINEISELSGKIIAKDREINDASQKIDAIKIAQENTQNKLDAINEKNAGYDEVAINTKEQGLNDEYTTLLAKKEELVQAVKEITDRCNLLINNKTEKNKQLENFDVLKKALENKKQEINNLEKNIESKKTEKENVRKEIEKFEKDLEKYDANDSGMAAIIASFIAIIDNFKKKKGLLEKDVEDADTQLKDLRISIEKLSKEITDESENISVAMQELDNIELELAKMPSLLGEKNTEIKDVDNKLAEVKNGLENIKTERTDFKKNKQESLDQIADLSKQLSDATNELEKLEGVLRGLEEEKNDLTGKADRLNIEKLNLDAGLNDKNNELTENDKNIQHVSDELTGSNTKLNDIKIAIEIHKSNIDSSTAQIEKIKNILSKEEEIKEELNTEQIKFEDILLNKNTSFDKIKIEYDQEAEVYEKAYSLYQEQQSFIAAQTKQLEKMNSDILQENYYIKVQRDRLDLESKDFLEYETRLFRAYLENSNKLDKSLTDSIGVDASKKQGLENTLKKLSESAGILNSEINILEVRLDKVRNINKTVLDGINTIEPLAISANEAYDKKNNEARLFSASIEEFIDKKNELLAAVYNANKDVKNLNDELNVKNNELTLLRESLVNITDEFDNQSKSEEEIGIDMRVINEEYSALLSRLSKIEELFIKIYSEYNAEEIRIKQEEANLISIDDQRGDIDANLANIKAQEQDMENKKQSLAKNIEELKQELLKKTSDINTLLKEQTETLTRKDELDKIFGPLEKSRNTLEQDVNSLKALVNANETKISNVVSEIEKYQVQLDGYNKEDKGMEQIISSLQNIVDTFKTTKNNLEEESNDARESLILKTVEFAELSEQMYNESEEFNIVSDDVLRIEQELKKINEEYFDADNKLKSLEEERQSLETAGPLFSNDTESALNEKNELDTKKENSIKALNEYKTYKQNLTQELDNLKQEKIKLLASEKLLEAKKNDLIKKEVAAKESIKNVCEELDRVENEIIKIKNEITVIFENIKQKNEGIDKNTSEIERLEGERKTATDNKEYSEEVIGTIKNKAGHYNEYLDILRTASNRSDSLIETIDQKIEFKKGEIERLSKEKATQEKELAVIVEDNNALTSREKELFDRMESINALARTYEGAYLDILSRVKSIDKALLENEIVLPVEVEKGPAASTVDISEEKERVSITPTVDISRETKLTQIPEIPSAKERDAKINEIAKTLADIILEGFKENNITSDEWTFYTNRTLDKNKQDLIDSLMTGVVTSLTLVYKGKEWDEIFVEAITKVNQIISDELSKLAVPLTVEETKKELKDVGSKEARVISRKQIKIENSIRDFKKIFIKKIRGSKWENKFLGTSADGEEWFSGIEKIAGYYADNNGSEKSAVYEKYLIRLNELFNAGLPLNYLYRLNNLNYFKKQEIIPVIFNMDKKELNSKVKLLRKYHLTPDHIILAMDIKTIEEKINFFLALDVEVDNTLIGISDEDLLKMIPVDDMKEISKKVDYLNKELVNISSKAVDSSAREATDENRLKEELKKYSKKHYKAMKELSEKIQLLKSYDIFDVELLKYDLKTLSGKIAEHGYYGIKPDKATMKLSGEVVKKYAIDMHIGVMANHEITLSELSRLADLLENEILVPLPEEYKSDFEDLREDKKIALSSRMKEKFADVIKEIRDFDNISYTQDKEASRVILSEFLNRVEEGDLSEYLFNLDMKQRIEFKKLVSNLRAGYYEKELSAEALSYVYRDFERNKNLEQDAKNIVNYIDEELSKKDDATNVLFKEALKKHKEIGRKLDILFMKIKEYVSSSTWDFKNRIRIKNELKTFALELEDSYIYSRQAYLFGNWPDHYICGLLNVEIEEDDLGHLNVEWMRKFLGREGLTVFEKLFDALSIVFPEKKPYSTILSGISYYAKLFSRNKMLAESSGINKWSKFFIVVLGVLGASLMFSIIPSNLFAKSTDDNTNPPPYTPILLAQLDMPYATDETPLYDLTNEKFDMFSGKLDKYSNELNSIRDVINSKTNNKYLKYGDDGEPVRAVQVILTELGYVESGKSGKFGPITDKAVRKFQKDHKLAEDGKAGKNTFLAMMEELLKRSGGNISDEPVKKTSESIEPKKVEEVKKTPVVIESKPEAKPEAKQEFYFNTFSDAQETLKRVNPELFSRFSSIITIVTNNTVEYYSDLSKEDKEVLGEALNQLGYLSDFHKGWFVSAFDLRDSVLSFQERNNVKVSTSDKGILTKNTLAVLFKELLNKSIIVTKPSTGIKERPGIKQEVVPTKEESDVYGTTSVKNISSVELSVKDVLNKGGAIIENYTGGVYSVGDFTADKYRFYLGDKRVDREGNPENVAKRAYYNGTKWTVYKPRAVGLRDVTDYVLGFIPWGTRKDFIIVNSTIDLPRDIRFVQGSQKKVLPPAKIDEADAMYAESSEDNIIHKFDLERPYMVMVQPVGGGRLNIEPLSFELQTSVNGKPVTYYDESGVKVETNEGVYPTTAKSTDGKEFTYIPDVKAVELNSDGEIIKFYTGDQKISDTAVTNLAAVIRSAVKNANVLVTDANEKYGYSKIDSAVKSFKKPVQFSISLSVNLEQLGIPMPSVGFKIPIYSKDPRKEPTVRYVRLLNVQDQFLVKALKKELIFQSIFAINDYNLTLKKISDLENDIASNKQLLSGVKSEVKKGDKTPMDIDSARVNIKKSEHELNIEKGKLAEILDNISSLMGLSFAGRFSILPEETIDVNTINDILTGAGINPEEFWSDYLIPLKEMNVSLSHTEKAKSASEGKWRGSFGINIGWPYMIGPTINFERGKEAVAGLFDIKTISKESQVIEEKRNRAYSGADLKIVLKYCEETKTKLEEFIKLLESERNRKEAAYRNGVITYSELLSIRAEITSYKKYVRDIDHLKTESVSKLAELTAYTALTPMGNISHNGAINADQEIASALEVHKNNPAGYLYRANQAVLYIEEAIKYVNSSDDGDIKDYRNELVGMLTQRLYSAKYMYGLATSELVGKIATARAVYFTAFEEIQQAKSELQRVQDHSVKNVLSKSNLESYTAEVKRAELNLSNAQFEYERASNQLKMLLGYNPEDNVDLGSMADGGAKDAFDKYLDSGKFLAMNSRLYLDALTASKEEYQLLLKLVEDGNIKDIGNILISLGLLSHNQNYTTPLALGEGIQGIPLKAPKGNIIEYIKSMLKSLDGQIEYYENEFIAVKRGNSQQFVRSGLALTEADDEVNRIKRELERVKLEVQPDPVLLAATFSLLRQKEALLRSAVSDYAGAKIEAKKTQSSVTVSRKETTGMEPSKTVVTPEDWENFMVKNNLLKGVPSEDQRLSRVKYELLEQAPANLSFFVSPIESFSSVKTEGIAPVKVFNPNTGTFREAGGTKGSSGWISKFSVSLGATFNLYNIHDAKLKEMAGHLDNQKEILPYKQAMMDYEDVMAVIEGIKSEIVKLRVIEEYKKSLFEDAEIEKIMERVTGTGEKDIIEGILAELSAEEASVRKLLADKKAILWELVASQWVLGMRDIETGMELLYPAGNIKNGQNKEDLMDLMFESLEKNDPEMKYLYEEIEKDFVDREYAKLKRWDPRINLTFSINIAEDKSIGEFLTLSGNFIVWDFGKSRAEQFMAESKIEVTKTEITARGKEIKREIDTKSTHIKEAYSEVVTAYSWLESAVNATSLARKAYESHTSAYWVYADKLREVYKAKMDYIKAVAKYNATVARFKAYLEFLGVKVELTAIAEESVSIRTNEKSNVLEEVIKTQPVVSEKKEKPMPIPVMGKIEFTGIRAIVADNIDNILNTLNIVGQDGKIIGEQYMDREGWIDFFTAYLTKRDPLGRVSFDQTRAKTYLTKFTAIAKNYKMADRLNSVDLPEWLGAYFIPLSLIETRTNINDGMQGVLPDIFSKIGYVSFLVNLSEDRAKQGNADNYALPKASITDEQHVQEGKVLSLADRINIDTAIMKHANLNMDTTRNMLKWQSAVINFLAETETKMNKRETNEMKTEIRGMLKSYYGRLFLESPEEKYDDELFLAVTSYMMQKGVTLRELKSLLVRMKALKPVTDYLFGTITPEDIKTDPFFNVIKSLDSALKSGITGDTRNHILNERRVCAERITNETGPFFKTLFLYDAILEYGAREAYIDKIKDQQYGEISTEDIIAVHKYDDATIKAIVRDMPLSRQKEYIENFLKDYKDPNIRAFIKESMGVDLQFKTSKGKEMTGPGYKKGAKILTSVLHSAVETEVKISGNVLVTGQRGSSVKSISGYIDGFTWAIDKEGKAQIEKRYYILLGPDGKQIAMYAQIDGSKDVYVATSGKARANAKWKEKY</sequence>
<evidence type="ECO:0000259" key="4">
    <source>
        <dbReference type="Pfam" id="PF01471"/>
    </source>
</evidence>
<keyword evidence="5" id="KW-0378">Hydrolase</keyword>
<dbReference type="GO" id="GO:0015562">
    <property type="term" value="F:efflux transmembrane transporter activity"/>
    <property type="evidence" value="ECO:0007669"/>
    <property type="project" value="InterPro"/>
</dbReference>
<dbReference type="InterPro" id="IPR036365">
    <property type="entry name" value="PGBD-like_sf"/>
</dbReference>
<evidence type="ECO:0000256" key="3">
    <source>
        <dbReference type="SAM" id="Phobius"/>
    </source>
</evidence>
<feature type="coiled-coil region" evidence="1">
    <location>
        <begin position="1264"/>
        <end position="1291"/>
    </location>
</feature>
<evidence type="ECO:0000313" key="5">
    <source>
        <dbReference type="EMBL" id="KJJ83359.1"/>
    </source>
</evidence>
<feature type="transmembrane region" description="Helical" evidence="3">
    <location>
        <begin position="922"/>
        <end position="942"/>
    </location>
</feature>
<name>A0A0F0CMY2_9BACT</name>
<comment type="caution">
    <text evidence="5">The sequence shown here is derived from an EMBL/GenBank/DDBJ whole genome shotgun (WGS) entry which is preliminary data.</text>
</comment>
<dbReference type="Gene3D" id="1.20.1600.10">
    <property type="entry name" value="Outer membrane efflux proteins (OEP)"/>
    <property type="match status" value="1"/>
</dbReference>
<keyword evidence="6" id="KW-1185">Reference proteome</keyword>
<evidence type="ECO:0000256" key="1">
    <source>
        <dbReference type="SAM" id="Coils"/>
    </source>
</evidence>
<feature type="coiled-coil region" evidence="1">
    <location>
        <begin position="4375"/>
        <end position="4402"/>
    </location>
</feature>
<dbReference type="EC" id="3.-.-.-" evidence="5"/>
<gene>
    <name evidence="5" type="ORF">OMAG_002788</name>
</gene>